<keyword evidence="9" id="KW-0539">Nucleus</keyword>
<evidence type="ECO:0000256" key="7">
    <source>
        <dbReference type="ARBA" id="ARBA00023015"/>
    </source>
</evidence>
<dbReference type="FunFam" id="3.30.160.60:FF:000748">
    <property type="entry name" value="PR domain zinc finger protein"/>
    <property type="match status" value="1"/>
</dbReference>
<evidence type="ECO:0000256" key="5">
    <source>
        <dbReference type="ARBA" id="ARBA00022771"/>
    </source>
</evidence>
<accession>A0A267FX39</accession>
<dbReference type="GO" id="GO:0005737">
    <property type="term" value="C:cytoplasm"/>
    <property type="evidence" value="ECO:0007669"/>
    <property type="project" value="TreeGrafter"/>
</dbReference>
<dbReference type="GO" id="GO:0008270">
    <property type="term" value="F:zinc ion binding"/>
    <property type="evidence" value="ECO:0007669"/>
    <property type="project" value="UniProtKB-KW"/>
</dbReference>
<dbReference type="GO" id="GO:0005634">
    <property type="term" value="C:nucleus"/>
    <property type="evidence" value="ECO:0007669"/>
    <property type="project" value="UniProtKB-SubCell"/>
</dbReference>
<dbReference type="GO" id="GO:0003700">
    <property type="term" value="F:DNA-binding transcription factor activity"/>
    <property type="evidence" value="ECO:0007669"/>
    <property type="project" value="TreeGrafter"/>
</dbReference>
<feature type="compositionally biased region" description="Pro residues" evidence="11">
    <location>
        <begin position="286"/>
        <end position="301"/>
    </location>
</feature>
<feature type="compositionally biased region" description="Pro residues" evidence="11">
    <location>
        <begin position="258"/>
        <end position="270"/>
    </location>
</feature>
<keyword evidence="7" id="KW-0805">Transcription regulation</keyword>
<feature type="domain" description="C2H2-type" evidence="12">
    <location>
        <begin position="516"/>
        <end position="543"/>
    </location>
</feature>
<feature type="region of interest" description="Disordered" evidence="11">
    <location>
        <begin position="360"/>
        <end position="427"/>
    </location>
</feature>
<dbReference type="InterPro" id="IPR013087">
    <property type="entry name" value="Znf_C2H2_type"/>
</dbReference>
<sequence>MLISSQASLWRPQQQQQQPPEITADFTNFGSNNTADSSYLQQSATYIVPNRDEAAEGAEDATDGCSGLPRNLTVRRSATAATESAASSGRASQSVWSNDAIPRGTRFGPLKGRLCSTATEKCWKVVTPGGVCQYCDVTCLRRSNWLGAVRQSPDGRHNLAVAEHQGQLYFYTTDTIGRGSELVAWYAPEMLQRMELKALETPSPKRKTPAAALPFSIERLTQLTPKQQQQQQQQNLLHHHQQQILQNLASIGWHPGSRIPPPPPPLPPPFLSSAAAAAASMLRHTQPPPPPPSSLNLPPPLPGSHLYPGCTSTASRLLNQLPSPFLAAAAAATAAAAAAAAAPKASAGAASTLPTVARPQATRPPLQSQHHQHRHLQQQQQQPPPQQPKRAHPPSSSSLSDDSTAQQSHQQPQQPQQAPYPSPQKKDGKMQYDCHVCLKSFGQLSNLKVHLRTHTGERPFRCELCDKGFTQLAHLQKHNLVHTGEKPHSCYVCHKRFSSTSNLKTHMRLHSGEKPFNCKLCSAKFTQFVHLKLHKRLHTTEQPFECPKCRKKYSNAGGLRSHWRTGGCIVGFGAGFAEELAAIVGGGDSPPQDAEDTATMES</sequence>
<reference evidence="13 14" key="1">
    <citation type="submission" date="2017-06" db="EMBL/GenBank/DDBJ databases">
        <title>A platform for efficient transgenesis in Macrostomum lignano, a flatworm model organism for stem cell research.</title>
        <authorList>
            <person name="Berezikov E."/>
        </authorList>
    </citation>
    <scope>NUCLEOTIDE SEQUENCE [LARGE SCALE GENOMIC DNA]</scope>
    <source>
        <strain evidence="13">DV1</strain>
        <tissue evidence="13">Whole organism</tissue>
    </source>
</reference>
<dbReference type="Gene3D" id="2.170.270.10">
    <property type="entry name" value="SET domain"/>
    <property type="match status" value="1"/>
</dbReference>
<dbReference type="Proteomes" id="UP000215902">
    <property type="component" value="Unassembled WGS sequence"/>
</dbReference>
<evidence type="ECO:0000256" key="6">
    <source>
        <dbReference type="ARBA" id="ARBA00022833"/>
    </source>
</evidence>
<dbReference type="STRING" id="282301.A0A267FX39"/>
<evidence type="ECO:0000256" key="4">
    <source>
        <dbReference type="ARBA" id="ARBA00022737"/>
    </source>
</evidence>
<keyword evidence="14" id="KW-1185">Reference proteome</keyword>
<dbReference type="Pfam" id="PF00096">
    <property type="entry name" value="zf-C2H2"/>
    <property type="match status" value="4"/>
</dbReference>
<evidence type="ECO:0000259" key="12">
    <source>
        <dbReference type="PROSITE" id="PS50157"/>
    </source>
</evidence>
<protein>
    <recommendedName>
        <fullName evidence="12">C2H2-type domain-containing protein</fullName>
    </recommendedName>
</protein>
<feature type="domain" description="C2H2-type" evidence="12">
    <location>
        <begin position="432"/>
        <end position="459"/>
    </location>
</feature>
<dbReference type="InterPro" id="IPR050331">
    <property type="entry name" value="Zinc_finger"/>
</dbReference>
<feature type="compositionally biased region" description="Low complexity" evidence="11">
    <location>
        <begin position="271"/>
        <end position="280"/>
    </location>
</feature>
<dbReference type="FunFam" id="3.30.160.60:FF:000761">
    <property type="entry name" value="Zinc finger protein 449"/>
    <property type="match status" value="1"/>
</dbReference>
<dbReference type="PANTHER" id="PTHR16515">
    <property type="entry name" value="PR DOMAIN ZINC FINGER PROTEIN"/>
    <property type="match status" value="1"/>
</dbReference>
<evidence type="ECO:0000256" key="3">
    <source>
        <dbReference type="ARBA" id="ARBA00022723"/>
    </source>
</evidence>
<dbReference type="OrthoDB" id="7327383at2759"/>
<comment type="subcellular location">
    <subcellularLocation>
        <location evidence="1">Nucleus</location>
    </subcellularLocation>
</comment>
<dbReference type="Gene3D" id="3.30.160.60">
    <property type="entry name" value="Classic Zinc Finger"/>
    <property type="match status" value="5"/>
</dbReference>
<proteinExistence type="inferred from homology"/>
<dbReference type="PROSITE" id="PS00028">
    <property type="entry name" value="ZINC_FINGER_C2H2_1"/>
    <property type="match status" value="4"/>
</dbReference>
<evidence type="ECO:0000256" key="9">
    <source>
        <dbReference type="ARBA" id="ARBA00023242"/>
    </source>
</evidence>
<dbReference type="GO" id="GO:0000122">
    <property type="term" value="P:negative regulation of transcription by RNA polymerase II"/>
    <property type="evidence" value="ECO:0007669"/>
    <property type="project" value="UniProtKB-ARBA"/>
</dbReference>
<feature type="domain" description="C2H2-type" evidence="12">
    <location>
        <begin position="488"/>
        <end position="515"/>
    </location>
</feature>
<comment type="similarity">
    <text evidence="2">Belongs to the krueppel C2H2-type zinc-finger protein family.</text>
</comment>
<keyword evidence="3" id="KW-0479">Metal-binding</keyword>
<dbReference type="PANTHER" id="PTHR16515:SF59">
    <property type="entry name" value="PR DOMAIN ZINC FINGER PROTEIN 1"/>
    <property type="match status" value="1"/>
</dbReference>
<dbReference type="PROSITE" id="PS50157">
    <property type="entry name" value="ZINC_FINGER_C2H2_2"/>
    <property type="match status" value="4"/>
</dbReference>
<dbReference type="EMBL" id="NIVC01000732">
    <property type="protein sequence ID" value="PAA77617.1"/>
    <property type="molecule type" value="Genomic_DNA"/>
</dbReference>
<dbReference type="GO" id="GO:0000978">
    <property type="term" value="F:RNA polymerase II cis-regulatory region sequence-specific DNA binding"/>
    <property type="evidence" value="ECO:0007669"/>
    <property type="project" value="TreeGrafter"/>
</dbReference>
<evidence type="ECO:0000256" key="8">
    <source>
        <dbReference type="ARBA" id="ARBA00023163"/>
    </source>
</evidence>
<dbReference type="InterPro" id="IPR046341">
    <property type="entry name" value="SET_dom_sf"/>
</dbReference>
<evidence type="ECO:0000256" key="2">
    <source>
        <dbReference type="ARBA" id="ARBA00006991"/>
    </source>
</evidence>
<evidence type="ECO:0000313" key="14">
    <source>
        <dbReference type="Proteomes" id="UP000215902"/>
    </source>
</evidence>
<dbReference type="InterPro" id="IPR001214">
    <property type="entry name" value="SET_dom"/>
</dbReference>
<dbReference type="SMART" id="SM00355">
    <property type="entry name" value="ZnF_C2H2"/>
    <property type="match status" value="5"/>
</dbReference>
<keyword evidence="8" id="KW-0804">Transcription</keyword>
<feature type="compositionally biased region" description="Low complexity" evidence="11">
    <location>
        <begin position="393"/>
        <end position="419"/>
    </location>
</feature>
<dbReference type="FunFam" id="3.30.160.60:FF:000262">
    <property type="entry name" value="PR domain zinc finger protein 1"/>
    <property type="match status" value="1"/>
</dbReference>
<dbReference type="Pfam" id="PF21549">
    <property type="entry name" value="PRDM2_PR"/>
    <property type="match status" value="1"/>
</dbReference>
<evidence type="ECO:0000256" key="1">
    <source>
        <dbReference type="ARBA" id="ARBA00004123"/>
    </source>
</evidence>
<dbReference type="InterPro" id="IPR036236">
    <property type="entry name" value="Znf_C2H2_sf"/>
</dbReference>
<dbReference type="GO" id="GO:0045165">
    <property type="term" value="P:cell fate commitment"/>
    <property type="evidence" value="ECO:0007669"/>
    <property type="project" value="TreeGrafter"/>
</dbReference>
<comment type="caution">
    <text evidence="13">The sequence shown here is derived from an EMBL/GenBank/DDBJ whole genome shotgun (WGS) entry which is preliminary data.</text>
</comment>
<evidence type="ECO:0000256" key="10">
    <source>
        <dbReference type="PROSITE-ProRule" id="PRU00042"/>
    </source>
</evidence>
<gene>
    <name evidence="13" type="ORF">BOX15_Mlig028815g2</name>
</gene>
<name>A0A267FX39_9PLAT</name>
<evidence type="ECO:0000256" key="11">
    <source>
        <dbReference type="SAM" id="MobiDB-lite"/>
    </source>
</evidence>
<keyword evidence="6" id="KW-0862">Zinc</keyword>
<keyword evidence="4" id="KW-0677">Repeat</keyword>
<keyword evidence="5 10" id="KW-0863">Zinc-finger</keyword>
<feature type="domain" description="C2H2-type" evidence="12">
    <location>
        <begin position="460"/>
        <end position="487"/>
    </location>
</feature>
<dbReference type="AlphaFoldDB" id="A0A267FX39"/>
<evidence type="ECO:0000313" key="13">
    <source>
        <dbReference type="EMBL" id="PAA77617.1"/>
    </source>
</evidence>
<feature type="region of interest" description="Disordered" evidence="11">
    <location>
        <begin position="252"/>
        <end position="301"/>
    </location>
</feature>
<organism evidence="13 14">
    <name type="scientific">Macrostomum lignano</name>
    <dbReference type="NCBI Taxonomy" id="282301"/>
    <lineage>
        <taxon>Eukaryota</taxon>
        <taxon>Metazoa</taxon>
        <taxon>Spiralia</taxon>
        <taxon>Lophotrochozoa</taxon>
        <taxon>Platyhelminthes</taxon>
        <taxon>Rhabditophora</taxon>
        <taxon>Macrostomorpha</taxon>
        <taxon>Macrostomida</taxon>
        <taxon>Macrostomidae</taxon>
        <taxon>Macrostomum</taxon>
    </lineage>
</organism>
<dbReference type="SUPFAM" id="SSF57667">
    <property type="entry name" value="beta-beta-alpha zinc fingers"/>
    <property type="match status" value="3"/>
</dbReference>
<dbReference type="FunFam" id="3.30.160.60:FF:000211">
    <property type="entry name" value="PR domain zinc finger protein 1"/>
    <property type="match status" value="1"/>
</dbReference>